<gene>
    <name evidence="2" type="ORF">Q0590_05180</name>
</gene>
<dbReference type="RefSeq" id="WP_302036432.1">
    <property type="nucleotide sequence ID" value="NZ_JAUKPO010000002.1"/>
</dbReference>
<name>A0ABT8R2N5_9BACT</name>
<comment type="caution">
    <text evidence="2">The sequence shown here is derived from an EMBL/GenBank/DDBJ whole genome shotgun (WGS) entry which is preliminary data.</text>
</comment>
<dbReference type="Gene3D" id="1.20.120.450">
    <property type="entry name" value="dinb family like domain"/>
    <property type="match status" value="1"/>
</dbReference>
<dbReference type="InterPro" id="IPR034660">
    <property type="entry name" value="DinB/YfiT-like"/>
</dbReference>
<dbReference type="EMBL" id="JAUKPO010000002">
    <property type="protein sequence ID" value="MDO1445629.1"/>
    <property type="molecule type" value="Genomic_DNA"/>
</dbReference>
<accession>A0ABT8R2N5</accession>
<dbReference type="SUPFAM" id="SSF109854">
    <property type="entry name" value="DinB/YfiT-like putative metalloenzymes"/>
    <property type="match status" value="1"/>
</dbReference>
<dbReference type="Proteomes" id="UP001168528">
    <property type="component" value="Unassembled WGS sequence"/>
</dbReference>
<evidence type="ECO:0000313" key="3">
    <source>
        <dbReference type="Proteomes" id="UP001168528"/>
    </source>
</evidence>
<dbReference type="InterPro" id="IPR024775">
    <property type="entry name" value="DinB-like"/>
</dbReference>
<feature type="domain" description="DinB-like" evidence="1">
    <location>
        <begin position="23"/>
        <end position="146"/>
    </location>
</feature>
<reference evidence="2" key="1">
    <citation type="submission" date="2023-07" db="EMBL/GenBank/DDBJ databases">
        <title>The genome sequence of Rhodocytophaga aerolata KACC 12507.</title>
        <authorList>
            <person name="Zhang X."/>
        </authorList>
    </citation>
    <scope>NUCLEOTIDE SEQUENCE</scope>
    <source>
        <strain evidence="2">KACC 12507</strain>
    </source>
</reference>
<proteinExistence type="predicted"/>
<sequence>MNSQPLIDQLTQLLTQGNAHVTFEESIKGLPAEQRGLKPHKMPYSIWQLVEHIRIAQWDILKFSEGPDHQSPKWPDEYWPEADSPSSEAAWKHSLQQIQADKQAFIQLLQARKAQLLEPFAYGNGQNLFREALLIADHTSYHTGQIILMRRLLGSW</sequence>
<protein>
    <submittedName>
        <fullName evidence="2">DinB family protein</fullName>
    </submittedName>
</protein>
<keyword evidence="3" id="KW-1185">Reference proteome</keyword>
<evidence type="ECO:0000313" key="2">
    <source>
        <dbReference type="EMBL" id="MDO1445629.1"/>
    </source>
</evidence>
<dbReference type="Pfam" id="PF12867">
    <property type="entry name" value="DinB_2"/>
    <property type="match status" value="1"/>
</dbReference>
<evidence type="ECO:0000259" key="1">
    <source>
        <dbReference type="Pfam" id="PF12867"/>
    </source>
</evidence>
<organism evidence="2 3">
    <name type="scientific">Rhodocytophaga aerolata</name>
    <dbReference type="NCBI Taxonomy" id="455078"/>
    <lineage>
        <taxon>Bacteria</taxon>
        <taxon>Pseudomonadati</taxon>
        <taxon>Bacteroidota</taxon>
        <taxon>Cytophagia</taxon>
        <taxon>Cytophagales</taxon>
        <taxon>Rhodocytophagaceae</taxon>
        <taxon>Rhodocytophaga</taxon>
    </lineage>
</organism>